<dbReference type="OrthoDB" id="4505949at2"/>
<dbReference type="RefSeq" id="WP_091619524.1">
    <property type="nucleotide sequence ID" value="NZ_FMIC01000001.1"/>
</dbReference>
<keyword evidence="1" id="KW-0812">Transmembrane</keyword>
<gene>
    <name evidence="2" type="ORF">GA0070608_0042</name>
</gene>
<evidence type="ECO:0000313" key="2">
    <source>
        <dbReference type="EMBL" id="SCL45625.1"/>
    </source>
</evidence>
<dbReference type="AlphaFoldDB" id="A0A1C6TV22"/>
<reference evidence="2 3" key="1">
    <citation type="submission" date="2016-06" db="EMBL/GenBank/DDBJ databases">
        <authorList>
            <person name="Kjaerup R.B."/>
            <person name="Dalgaard T.S."/>
            <person name="Juul-Madsen H.R."/>
        </authorList>
    </citation>
    <scope>NUCLEOTIDE SEQUENCE [LARGE SCALE GENOMIC DNA]</scope>
    <source>
        <strain evidence="2 3">DSM 43363</strain>
    </source>
</reference>
<dbReference type="NCBIfam" id="NF042935">
    <property type="entry name" value="SCO6880_fam"/>
    <property type="match status" value="1"/>
</dbReference>
<dbReference type="STRING" id="47871.GA0070608_0042"/>
<sequence length="493" mass="52323">MSTEVRERAGEQQQRTYGNWRLGRGAGLFGLGPAGTIAAFLVMVLSAAMLPVSALAALITAVIGLLVLAPLAIRVGGRTGFQVINARVAWWLARARRHHVYVSGVASRVTAAHQLPGVLARSEVYEVETGRSGLVAVVVVPQSRHYTVTLRCAPEGMDLVDQAVIDARVSHLASWLAALSREPQLVQAQVTVETTPDPGTRLAAEVTATSRPDAPSLALQVLDDVVRSYPAGSAAVDTRVSLTYTAPPGRSMSHEDVCREVAARLPHLHAGLTGATGAGIVPMSARGLAAVVRAAYDPDAALDLARDPQLTPDWTQAGPVATRESWDSYRHDSGVSRTWCMVEAPRGVVYSRLFARLTDPDPQLLRKRVSMIYRPYSPADAARLVEADKRDARFLAGKSHRPSARDLTDLAAAEQAAQEEATGAGVVRFTVLVTATVSAADDGKQLDEATGIIRARAGEARLTIRPMYGCQAAGFAAGLPAGVVLPVHATIPF</sequence>
<proteinExistence type="predicted"/>
<protein>
    <recommendedName>
        <fullName evidence="4">Type VII secretion protein EccE</fullName>
    </recommendedName>
</protein>
<keyword evidence="1" id="KW-1133">Transmembrane helix</keyword>
<dbReference type="EMBL" id="FMIC01000001">
    <property type="protein sequence ID" value="SCL45625.1"/>
    <property type="molecule type" value="Genomic_DNA"/>
</dbReference>
<accession>A0A1C6TV22</accession>
<keyword evidence="1" id="KW-0472">Membrane</keyword>
<feature type="transmembrane region" description="Helical" evidence="1">
    <location>
        <begin position="54"/>
        <end position="73"/>
    </location>
</feature>
<evidence type="ECO:0008006" key="4">
    <source>
        <dbReference type="Google" id="ProtNLM"/>
    </source>
</evidence>
<dbReference type="InterPro" id="IPR049978">
    <property type="entry name" value="SCO6880-like"/>
</dbReference>
<feature type="transmembrane region" description="Helical" evidence="1">
    <location>
        <begin position="25"/>
        <end position="48"/>
    </location>
</feature>
<dbReference type="Proteomes" id="UP000199343">
    <property type="component" value="Unassembled WGS sequence"/>
</dbReference>
<evidence type="ECO:0000256" key="1">
    <source>
        <dbReference type="SAM" id="Phobius"/>
    </source>
</evidence>
<evidence type="ECO:0000313" key="3">
    <source>
        <dbReference type="Proteomes" id="UP000199343"/>
    </source>
</evidence>
<name>A0A1C6TV22_9ACTN</name>
<organism evidence="2 3">
    <name type="scientific">Micromonospora peucetia</name>
    <dbReference type="NCBI Taxonomy" id="47871"/>
    <lineage>
        <taxon>Bacteria</taxon>
        <taxon>Bacillati</taxon>
        <taxon>Actinomycetota</taxon>
        <taxon>Actinomycetes</taxon>
        <taxon>Micromonosporales</taxon>
        <taxon>Micromonosporaceae</taxon>
        <taxon>Micromonospora</taxon>
    </lineage>
</organism>